<proteinExistence type="predicted"/>
<sequence length="87" mass="10108">MYELKKYNEFSKGEMMTIIVMLTAVDGGSMARVEHLNETVKVLDNIGANFRVKNLSFYDFCDSFCNVNEPVMQFRVRDGDVSYHFFC</sequence>
<dbReference type="AlphaFoldDB" id="A0A914RWC3"/>
<dbReference type="WBParaSite" id="PEQ_0001062801-mRNA-1">
    <property type="protein sequence ID" value="PEQ_0001062801-mRNA-1"/>
    <property type="gene ID" value="PEQ_0001062801"/>
</dbReference>
<dbReference type="Proteomes" id="UP000887564">
    <property type="component" value="Unplaced"/>
</dbReference>
<keyword evidence="1" id="KW-1185">Reference proteome</keyword>
<accession>A0A914RWC3</accession>
<protein>
    <submittedName>
        <fullName evidence="2">Uncharacterized protein</fullName>
    </submittedName>
</protein>
<organism evidence="1 2">
    <name type="scientific">Parascaris equorum</name>
    <name type="common">Equine roundworm</name>
    <dbReference type="NCBI Taxonomy" id="6256"/>
    <lineage>
        <taxon>Eukaryota</taxon>
        <taxon>Metazoa</taxon>
        <taxon>Ecdysozoa</taxon>
        <taxon>Nematoda</taxon>
        <taxon>Chromadorea</taxon>
        <taxon>Rhabditida</taxon>
        <taxon>Spirurina</taxon>
        <taxon>Ascaridomorpha</taxon>
        <taxon>Ascaridoidea</taxon>
        <taxon>Ascarididae</taxon>
        <taxon>Parascaris</taxon>
    </lineage>
</organism>
<evidence type="ECO:0000313" key="2">
    <source>
        <dbReference type="WBParaSite" id="PEQ_0001062801-mRNA-1"/>
    </source>
</evidence>
<name>A0A914RWC3_PAREQ</name>
<reference evidence="2" key="1">
    <citation type="submission" date="2022-11" db="UniProtKB">
        <authorList>
            <consortium name="WormBaseParasite"/>
        </authorList>
    </citation>
    <scope>IDENTIFICATION</scope>
</reference>
<evidence type="ECO:0000313" key="1">
    <source>
        <dbReference type="Proteomes" id="UP000887564"/>
    </source>
</evidence>